<dbReference type="InterPro" id="IPR036910">
    <property type="entry name" value="HMG_box_dom_sf"/>
</dbReference>
<evidence type="ECO:0000313" key="2">
    <source>
        <dbReference type="EMBL" id="CAG8539553.1"/>
    </source>
</evidence>
<name>A0A9N9ARC8_9GLOM</name>
<dbReference type="CDD" id="cd00084">
    <property type="entry name" value="HMG-box_SF"/>
    <property type="match status" value="1"/>
</dbReference>
<dbReference type="AlphaFoldDB" id="A0A9N9ARC8"/>
<dbReference type="OrthoDB" id="667577at2759"/>
<comment type="caution">
    <text evidence="2">The sequence shown here is derived from an EMBL/GenBank/DDBJ whole genome shotgun (WGS) entry which is preliminary data.</text>
</comment>
<feature type="region of interest" description="Disordered" evidence="1">
    <location>
        <begin position="36"/>
        <end position="70"/>
    </location>
</feature>
<dbReference type="EMBL" id="CAJVPV010002942">
    <property type="protein sequence ID" value="CAG8539553.1"/>
    <property type="molecule type" value="Genomic_DNA"/>
</dbReference>
<dbReference type="SUPFAM" id="SSF47095">
    <property type="entry name" value="HMG-box"/>
    <property type="match status" value="1"/>
</dbReference>
<organism evidence="2 3">
    <name type="scientific">Acaulospora morrowiae</name>
    <dbReference type="NCBI Taxonomy" id="94023"/>
    <lineage>
        <taxon>Eukaryota</taxon>
        <taxon>Fungi</taxon>
        <taxon>Fungi incertae sedis</taxon>
        <taxon>Mucoromycota</taxon>
        <taxon>Glomeromycotina</taxon>
        <taxon>Glomeromycetes</taxon>
        <taxon>Diversisporales</taxon>
        <taxon>Acaulosporaceae</taxon>
        <taxon>Acaulospora</taxon>
    </lineage>
</organism>
<dbReference type="Gene3D" id="1.10.30.10">
    <property type="entry name" value="High mobility group box domain"/>
    <property type="match status" value="1"/>
</dbReference>
<proteinExistence type="predicted"/>
<gene>
    <name evidence="2" type="ORF">AMORRO_LOCUS5061</name>
</gene>
<protein>
    <submittedName>
        <fullName evidence="2">16867_t:CDS:1</fullName>
    </submittedName>
</protein>
<feature type="compositionally biased region" description="Basic and acidic residues" evidence="1">
    <location>
        <begin position="39"/>
        <end position="58"/>
    </location>
</feature>
<accession>A0A9N9ARC8</accession>
<feature type="non-terminal residue" evidence="2">
    <location>
        <position position="116"/>
    </location>
</feature>
<evidence type="ECO:0000313" key="3">
    <source>
        <dbReference type="Proteomes" id="UP000789342"/>
    </source>
</evidence>
<reference evidence="2" key="1">
    <citation type="submission" date="2021-06" db="EMBL/GenBank/DDBJ databases">
        <authorList>
            <person name="Kallberg Y."/>
            <person name="Tangrot J."/>
            <person name="Rosling A."/>
        </authorList>
    </citation>
    <scope>NUCLEOTIDE SEQUENCE</scope>
    <source>
        <strain evidence="2">CL551</strain>
    </source>
</reference>
<keyword evidence="3" id="KW-1185">Reference proteome</keyword>
<sequence length="116" mass="13531">MKRTLEIDFDTIERVIPSSSKRVKFMQQVKEYNDMINGKGKDELKKNNSDSELDKNELDGNDESGNIKIQEGKPYNSFVKERFNDVKELNPELTNQDIFRLLAIEWKSSSMNPKND</sequence>
<evidence type="ECO:0000256" key="1">
    <source>
        <dbReference type="SAM" id="MobiDB-lite"/>
    </source>
</evidence>
<dbReference type="Proteomes" id="UP000789342">
    <property type="component" value="Unassembled WGS sequence"/>
</dbReference>